<evidence type="ECO:0000313" key="4">
    <source>
        <dbReference type="EMBL" id="MBP1933890.1"/>
    </source>
</evidence>
<feature type="region of interest" description="Disordered" evidence="2">
    <location>
        <begin position="25"/>
        <end position="52"/>
    </location>
</feature>
<dbReference type="Pfam" id="PF03401">
    <property type="entry name" value="TctC"/>
    <property type="match status" value="1"/>
</dbReference>
<organism evidence="4 5">
    <name type="scientific">Ammoniphilus resinae</name>
    <dbReference type="NCBI Taxonomy" id="861532"/>
    <lineage>
        <taxon>Bacteria</taxon>
        <taxon>Bacillati</taxon>
        <taxon>Bacillota</taxon>
        <taxon>Bacilli</taxon>
        <taxon>Bacillales</taxon>
        <taxon>Paenibacillaceae</taxon>
        <taxon>Aneurinibacillus group</taxon>
        <taxon>Ammoniphilus</taxon>
    </lineage>
</organism>
<feature type="chain" id="PRO_5045443326" evidence="3">
    <location>
        <begin position="26"/>
        <end position="352"/>
    </location>
</feature>
<dbReference type="EMBL" id="JAGGKT010000014">
    <property type="protein sequence ID" value="MBP1933890.1"/>
    <property type="molecule type" value="Genomic_DNA"/>
</dbReference>
<name>A0ABS4GUD5_9BACL</name>
<keyword evidence="5" id="KW-1185">Reference proteome</keyword>
<dbReference type="PIRSF" id="PIRSF017082">
    <property type="entry name" value="YflP"/>
    <property type="match status" value="1"/>
</dbReference>
<feature type="compositionally biased region" description="Low complexity" evidence="2">
    <location>
        <begin position="25"/>
        <end position="43"/>
    </location>
</feature>
<protein>
    <submittedName>
        <fullName evidence="4">Tricarboxylic transport membrane protein</fullName>
    </submittedName>
</protein>
<gene>
    <name evidence="4" type="ORF">J2Z37_003907</name>
</gene>
<dbReference type="PROSITE" id="PS51257">
    <property type="entry name" value="PROKAR_LIPOPROTEIN"/>
    <property type="match status" value="1"/>
</dbReference>
<feature type="signal peptide" evidence="3">
    <location>
        <begin position="1"/>
        <end position="25"/>
    </location>
</feature>
<evidence type="ECO:0000256" key="2">
    <source>
        <dbReference type="SAM" id="MobiDB-lite"/>
    </source>
</evidence>
<evidence type="ECO:0000256" key="3">
    <source>
        <dbReference type="SAM" id="SignalP"/>
    </source>
</evidence>
<dbReference type="PANTHER" id="PTHR42928:SF1">
    <property type="entry name" value="BLR4371 PROTEIN"/>
    <property type="match status" value="1"/>
</dbReference>
<reference evidence="4 5" key="1">
    <citation type="submission" date="2021-03" db="EMBL/GenBank/DDBJ databases">
        <title>Genomic Encyclopedia of Type Strains, Phase IV (KMG-IV): sequencing the most valuable type-strain genomes for metagenomic binning, comparative biology and taxonomic classification.</title>
        <authorList>
            <person name="Goeker M."/>
        </authorList>
    </citation>
    <scope>NUCLEOTIDE SEQUENCE [LARGE SCALE GENOMIC DNA]</scope>
    <source>
        <strain evidence="4 5">DSM 24738</strain>
    </source>
</reference>
<accession>A0ABS4GUD5</accession>
<comment type="similarity">
    <text evidence="1">Belongs to the UPF0065 (bug) family.</text>
</comment>
<dbReference type="Proteomes" id="UP001519343">
    <property type="component" value="Unassembled WGS sequence"/>
</dbReference>
<keyword evidence="3" id="KW-0732">Signal</keyword>
<dbReference type="RefSeq" id="WP_209811905.1">
    <property type="nucleotide sequence ID" value="NZ_JAGGKT010000014.1"/>
</dbReference>
<dbReference type="CDD" id="cd07012">
    <property type="entry name" value="PBP2_Bug_TTT"/>
    <property type="match status" value="1"/>
</dbReference>
<comment type="caution">
    <text evidence="4">The sequence shown here is derived from an EMBL/GenBank/DDBJ whole genome shotgun (WGS) entry which is preliminary data.</text>
</comment>
<proteinExistence type="inferred from homology"/>
<dbReference type="SUPFAM" id="SSF53850">
    <property type="entry name" value="Periplasmic binding protein-like II"/>
    <property type="match status" value="1"/>
</dbReference>
<evidence type="ECO:0000256" key="1">
    <source>
        <dbReference type="ARBA" id="ARBA00006987"/>
    </source>
</evidence>
<dbReference type="InterPro" id="IPR042100">
    <property type="entry name" value="Bug_dom1"/>
</dbReference>
<dbReference type="Gene3D" id="3.40.190.10">
    <property type="entry name" value="Periplasmic binding protein-like II"/>
    <property type="match status" value="1"/>
</dbReference>
<dbReference type="InterPro" id="IPR005064">
    <property type="entry name" value="BUG"/>
</dbReference>
<dbReference type="Gene3D" id="3.40.190.150">
    <property type="entry name" value="Bordetella uptake gene, domain 1"/>
    <property type="match status" value="1"/>
</dbReference>
<sequence length="352" mass="38501">MKKLFSMSVALILLLAVTACGSKPAANDAKPADQPQQAATQPAAEKKEEQKAEFNYPEKNLNWTIAFGPGGGNDIMSRTIIDILKKHDLYSKDIIAENRQGGSGAVGWGYLNSHKGDPYQISSTSGSFITTPLVSDPGFNYESFTPVALMATDDMVLVVKGDAPYNTLEEFIEAAKTRDKKMAIGGIGAVNVDAILPWLLAKEAGFEIEYVPFQGDGENTSALLSNSIDAMMANPAEALGQIQAGQMKPLAFSGQVRIPQLPDVPTFIEKGYKSVTLPMPRGVVLAGDVPKEVQDWWVDTMKKVTETEEWKKYINDNSLTEYLLFGDDFTKYLEETNKVFRDVLIETGALKQ</sequence>
<dbReference type="PANTHER" id="PTHR42928">
    <property type="entry name" value="TRICARBOXYLATE-BINDING PROTEIN"/>
    <property type="match status" value="1"/>
</dbReference>
<evidence type="ECO:0000313" key="5">
    <source>
        <dbReference type="Proteomes" id="UP001519343"/>
    </source>
</evidence>